<proteinExistence type="predicted"/>
<dbReference type="RefSeq" id="XP_002108859.1">
    <property type="nucleotide sequence ID" value="XM_002108823.1"/>
</dbReference>
<feature type="compositionally biased region" description="Basic and acidic residues" evidence="1">
    <location>
        <begin position="366"/>
        <end position="376"/>
    </location>
</feature>
<feature type="compositionally biased region" description="Polar residues" evidence="1">
    <location>
        <begin position="30"/>
        <end position="45"/>
    </location>
</feature>
<protein>
    <submittedName>
        <fullName evidence="2">Uncharacterized protein</fullName>
    </submittedName>
</protein>
<sequence>MTFELSQAFNSKDILISREGNIRTKVANPKQGSQIDQESEATNPSHENLIQKINDKLKLVNELITHQADYTNASSIDQVVESNNTSSKVVGNDGFHLEHDKVKKDDHDHGESYKNKIYFRSDDDDLIKKELDNPSGENLKINLIQLYHELKEQKKLLELQYFHLLQQEKDLSTMYEDFNTAEEPVVSMPKEKYDNENEDQDTAQLLGQNIQYIGTTHEESNPSHRSNTRDCLPKFNQLQSDRNESNIINQDQANFPVDPNLKLTKDLTIFKKPYSKSLANYQLTTPSDQVNIDKLQQKIIENQQFIKHYLRSLEKSIELNVTNQSVELLDTKEIHRRLSNNTNDDQSSIGDPKNQRLTPSRPPKLNHLEREEHRSVDYSSPSGRSSPNKLRHSNVNLDESDSDNLTDIALSQIKHRKQIAIHNNDNTSKDLKNDYSELSTGYISSPLTPKRAVRVTTNRSEPSKNELHGHIRNWQTEENLERKGRPNAVGSRYSKGASFSFDIIKDQEDSMLEDVFFVQ</sequence>
<dbReference type="EMBL" id="DS985241">
    <property type="protein sequence ID" value="EDV29657.1"/>
    <property type="molecule type" value="Genomic_DNA"/>
</dbReference>
<accession>B3RM91</accession>
<evidence type="ECO:0000256" key="1">
    <source>
        <dbReference type="SAM" id="MobiDB-lite"/>
    </source>
</evidence>
<evidence type="ECO:0000313" key="3">
    <source>
        <dbReference type="Proteomes" id="UP000009022"/>
    </source>
</evidence>
<keyword evidence="3" id="KW-1185">Reference proteome</keyword>
<dbReference type="InParanoid" id="B3RM91"/>
<dbReference type="GeneID" id="6750073"/>
<dbReference type="CTD" id="6750073"/>
<organism evidence="2 3">
    <name type="scientific">Trichoplax adhaerens</name>
    <name type="common">Trichoplax reptans</name>
    <dbReference type="NCBI Taxonomy" id="10228"/>
    <lineage>
        <taxon>Eukaryota</taxon>
        <taxon>Metazoa</taxon>
        <taxon>Placozoa</taxon>
        <taxon>Uniplacotomia</taxon>
        <taxon>Trichoplacea</taxon>
        <taxon>Trichoplacidae</taxon>
        <taxon>Trichoplax</taxon>
    </lineage>
</organism>
<feature type="region of interest" description="Disordered" evidence="1">
    <location>
        <begin position="339"/>
        <end position="402"/>
    </location>
</feature>
<feature type="compositionally biased region" description="Polar residues" evidence="1">
    <location>
        <begin position="339"/>
        <end position="349"/>
    </location>
</feature>
<reference evidence="2 3" key="1">
    <citation type="journal article" date="2008" name="Nature">
        <title>The Trichoplax genome and the nature of placozoans.</title>
        <authorList>
            <person name="Srivastava M."/>
            <person name="Begovic E."/>
            <person name="Chapman J."/>
            <person name="Putnam N.H."/>
            <person name="Hellsten U."/>
            <person name="Kawashima T."/>
            <person name="Kuo A."/>
            <person name="Mitros T."/>
            <person name="Salamov A."/>
            <person name="Carpenter M.L."/>
            <person name="Signorovitch A.Y."/>
            <person name="Moreno M.A."/>
            <person name="Kamm K."/>
            <person name="Grimwood J."/>
            <person name="Schmutz J."/>
            <person name="Shapiro H."/>
            <person name="Grigoriev I.V."/>
            <person name="Buss L.W."/>
            <person name="Schierwater B."/>
            <person name="Dellaporta S.L."/>
            <person name="Rokhsar D.S."/>
        </authorList>
    </citation>
    <scope>NUCLEOTIDE SEQUENCE [LARGE SCALE GENOMIC DNA]</scope>
    <source>
        <strain evidence="2 3">Grell-BS-1999</strain>
    </source>
</reference>
<dbReference type="KEGG" id="tad:TRIADDRAFT_52278"/>
<feature type="compositionally biased region" description="Polar residues" evidence="1">
    <location>
        <begin position="377"/>
        <end position="397"/>
    </location>
</feature>
<dbReference type="HOGENOM" id="CLU_525132_0_0_1"/>
<dbReference type="Proteomes" id="UP000009022">
    <property type="component" value="Unassembled WGS sequence"/>
</dbReference>
<dbReference type="AlphaFoldDB" id="B3RM91"/>
<dbReference type="PhylomeDB" id="B3RM91"/>
<feature type="region of interest" description="Disordered" evidence="1">
    <location>
        <begin position="23"/>
        <end position="45"/>
    </location>
</feature>
<evidence type="ECO:0000313" key="2">
    <source>
        <dbReference type="EMBL" id="EDV29657.1"/>
    </source>
</evidence>
<name>B3RM91_TRIAD</name>
<gene>
    <name evidence="2" type="ORF">TRIADDRAFT_52278</name>
</gene>